<gene>
    <name evidence="2" type="ORF">CR492_17075</name>
</gene>
<evidence type="ECO:0000313" key="3">
    <source>
        <dbReference type="Proteomes" id="UP000236286"/>
    </source>
</evidence>
<dbReference type="EMBL" id="PDZR01000025">
    <property type="protein sequence ID" value="PNG24749.1"/>
    <property type="molecule type" value="Genomic_DNA"/>
</dbReference>
<dbReference type="RefSeq" id="WP_102844973.1">
    <property type="nucleotide sequence ID" value="NZ_PDZR01000025.1"/>
</dbReference>
<name>A0A2J7TDC7_METSI</name>
<dbReference type="CDD" id="cd06849">
    <property type="entry name" value="lipoyl_domain"/>
    <property type="match status" value="1"/>
</dbReference>
<feature type="domain" description="Lipoyl-binding" evidence="1">
    <location>
        <begin position="5"/>
        <end position="75"/>
    </location>
</feature>
<dbReference type="InterPro" id="IPR011053">
    <property type="entry name" value="Single_hybrid_motif"/>
</dbReference>
<dbReference type="Pfam" id="PF00364">
    <property type="entry name" value="Biotin_lipoyl"/>
    <property type="match status" value="1"/>
</dbReference>
<protein>
    <submittedName>
        <fullName evidence="2">2-oxoglutarate dehydrogenase</fullName>
    </submittedName>
</protein>
<organism evidence="2 3">
    <name type="scientific">Methylocella silvestris</name>
    <dbReference type="NCBI Taxonomy" id="199596"/>
    <lineage>
        <taxon>Bacteria</taxon>
        <taxon>Pseudomonadati</taxon>
        <taxon>Pseudomonadota</taxon>
        <taxon>Alphaproteobacteria</taxon>
        <taxon>Hyphomicrobiales</taxon>
        <taxon>Beijerinckiaceae</taxon>
        <taxon>Methylocella</taxon>
    </lineage>
</organism>
<dbReference type="Gene3D" id="2.40.50.100">
    <property type="match status" value="1"/>
</dbReference>
<reference evidence="2 3" key="1">
    <citation type="submission" date="2017-10" db="EMBL/GenBank/DDBJ databases">
        <title>Genome announcement of Methylocella silvestris TVC from permafrost.</title>
        <authorList>
            <person name="Wang J."/>
            <person name="Geng K."/>
            <person name="Ul-Haque F."/>
            <person name="Crombie A.T."/>
            <person name="Street L.E."/>
            <person name="Wookey P.A."/>
            <person name="Murrell J.C."/>
            <person name="Pratscher J."/>
        </authorList>
    </citation>
    <scope>NUCLEOTIDE SEQUENCE [LARGE SCALE GENOMIC DNA]</scope>
    <source>
        <strain evidence="2 3">TVC</strain>
    </source>
</reference>
<dbReference type="InterPro" id="IPR000089">
    <property type="entry name" value="Biotin_lipoyl"/>
</dbReference>
<dbReference type="OrthoDB" id="8595425at2"/>
<dbReference type="SUPFAM" id="SSF51230">
    <property type="entry name" value="Single hybrid motif"/>
    <property type="match status" value="1"/>
</dbReference>
<comment type="caution">
    <text evidence="2">The sequence shown here is derived from an EMBL/GenBank/DDBJ whole genome shotgun (WGS) entry which is preliminary data.</text>
</comment>
<evidence type="ECO:0000313" key="2">
    <source>
        <dbReference type="EMBL" id="PNG24749.1"/>
    </source>
</evidence>
<accession>A0A2J7TDC7</accession>
<dbReference type="AlphaFoldDB" id="A0A2J7TDC7"/>
<sequence>MIYKIVVPRVGEDVEEIRVLEWHGEPGRRFELGELIVELETHKALVEMRSGQAGWLRAILADVGEWAQLESPIALMSDEAGEALPEDPAAAAILAVDFTVD</sequence>
<dbReference type="Proteomes" id="UP000236286">
    <property type="component" value="Unassembled WGS sequence"/>
</dbReference>
<evidence type="ECO:0000259" key="1">
    <source>
        <dbReference type="Pfam" id="PF00364"/>
    </source>
</evidence>
<proteinExistence type="predicted"/>